<dbReference type="InterPro" id="IPR013656">
    <property type="entry name" value="PAS_4"/>
</dbReference>
<dbReference type="InterPro" id="IPR052155">
    <property type="entry name" value="Biofilm_reg_signaling"/>
</dbReference>
<dbReference type="SMART" id="SM00091">
    <property type="entry name" value="PAS"/>
    <property type="match status" value="4"/>
</dbReference>
<accession>A0A396SFD2</accession>
<dbReference type="PANTHER" id="PTHR44757">
    <property type="entry name" value="DIGUANYLATE CYCLASE DGCP"/>
    <property type="match status" value="1"/>
</dbReference>
<dbReference type="PROSITE" id="PS50887">
    <property type="entry name" value="GGDEF"/>
    <property type="match status" value="1"/>
</dbReference>
<feature type="domain" description="PAS" evidence="1">
    <location>
        <begin position="269"/>
        <end position="324"/>
    </location>
</feature>
<dbReference type="SMART" id="SM00267">
    <property type="entry name" value="GGDEF"/>
    <property type="match status" value="1"/>
</dbReference>
<dbReference type="OrthoDB" id="9759607at2"/>
<organism evidence="4 5">
    <name type="scientific">Ureibacillus yapensis</name>
    <dbReference type="NCBI Taxonomy" id="2304605"/>
    <lineage>
        <taxon>Bacteria</taxon>
        <taxon>Bacillati</taxon>
        <taxon>Bacillota</taxon>
        <taxon>Bacilli</taxon>
        <taxon>Bacillales</taxon>
        <taxon>Caryophanaceae</taxon>
        <taxon>Ureibacillus</taxon>
    </lineage>
</organism>
<dbReference type="InterPro" id="IPR001610">
    <property type="entry name" value="PAC"/>
</dbReference>
<dbReference type="InterPro" id="IPR000700">
    <property type="entry name" value="PAS-assoc_C"/>
</dbReference>
<dbReference type="SUPFAM" id="SSF55785">
    <property type="entry name" value="PYP-like sensor domain (PAS domain)"/>
    <property type="match status" value="3"/>
</dbReference>
<evidence type="ECO:0000313" key="5">
    <source>
        <dbReference type="Proteomes" id="UP000265692"/>
    </source>
</evidence>
<protein>
    <submittedName>
        <fullName evidence="4">PAS domain S-box protein</fullName>
    </submittedName>
</protein>
<gene>
    <name evidence="4" type="ORF">D1B33_08540</name>
</gene>
<feature type="domain" description="PAC" evidence="2">
    <location>
        <begin position="325"/>
        <end position="379"/>
    </location>
</feature>
<dbReference type="Pfam" id="PF13426">
    <property type="entry name" value="PAS_9"/>
    <property type="match status" value="3"/>
</dbReference>
<evidence type="ECO:0000259" key="2">
    <source>
        <dbReference type="PROSITE" id="PS50113"/>
    </source>
</evidence>
<dbReference type="NCBIfam" id="TIGR00229">
    <property type="entry name" value="sensory_box"/>
    <property type="match status" value="3"/>
</dbReference>
<dbReference type="PROSITE" id="PS50113">
    <property type="entry name" value="PAC"/>
    <property type="match status" value="2"/>
</dbReference>
<reference evidence="4 5" key="1">
    <citation type="submission" date="2018-08" db="EMBL/GenBank/DDBJ databases">
        <title>Lysinibacillus sp. YLB-03 draft genome sequence.</title>
        <authorList>
            <person name="Yu L."/>
        </authorList>
    </citation>
    <scope>NUCLEOTIDE SEQUENCE [LARGE SCALE GENOMIC DNA]</scope>
    <source>
        <strain evidence="4 5">YLB-03</strain>
    </source>
</reference>
<dbReference type="EMBL" id="QWEI01000003">
    <property type="protein sequence ID" value="RHW37568.1"/>
    <property type="molecule type" value="Genomic_DNA"/>
</dbReference>
<sequence>MSMQNFSKAQFDLLFNNSKDFVYYMKKNGEDFRYIFLNPPAMQLLSENAIGHSITEMMKNGEYQTIIDNYHQAIEKREQVNYQDYSYIVGEVKKYETTVIPIFEQHEIYVLAITKEIAFNRDVEDKYLFMRSVFSNTFLSTVLVSTDGRFLEANPQFIEDFNLNLEDARLKSLFELPFTSKSVDELKEYLDRVYTGVSIQSKLLNFVDKDGRQRSYTAAFSPLMQENNVAAVFIILQEITQFIQQEQELRTTSIGLSNFKKAINSAAEIAIIDRNGKILDVNRRFVEQTGFCREELIGNSLEVINGKNSTKEIVENIITTLQKGEIWRGELCNHTKKGKIYWTDTTMIPFVDDEGNIQQYISIFYDISDKKGMVNELRNIEQMFKLITENTNDLIVLMNKEGVILYSSSVYTRVLGYEPNELVGQLYTNLLTSDSKGVWTEKLLHIENQNHAKVELTHQSKTGDIFWTECSYTVVNDYVRDQGSYIILVAREITERKEIENQLLFLAFHDTLTHLPNRRYLAKEFPRLLEEAQKNQESLAVLYVDGDNFKTVNDQFGHDVGDVFIYEFGQALGKTVRGNDIVIRMGGDEFAIILTGLDYSEEKRHEQINKIINRINKTLKKGWFISNHHFSPTASIGIALYPDHGQTLEKLLECSDKALYRVKASSKNNFTIFENV</sequence>
<dbReference type="InterPro" id="IPR029787">
    <property type="entry name" value="Nucleotide_cyclase"/>
</dbReference>
<dbReference type="SMART" id="SM00086">
    <property type="entry name" value="PAC"/>
    <property type="match status" value="2"/>
</dbReference>
<dbReference type="PROSITE" id="PS50112">
    <property type="entry name" value="PAS"/>
    <property type="match status" value="2"/>
</dbReference>
<dbReference type="Gene3D" id="3.30.450.20">
    <property type="entry name" value="PAS domain"/>
    <property type="match status" value="4"/>
</dbReference>
<dbReference type="InterPro" id="IPR035965">
    <property type="entry name" value="PAS-like_dom_sf"/>
</dbReference>
<evidence type="ECO:0000259" key="3">
    <source>
        <dbReference type="PROSITE" id="PS50887"/>
    </source>
</evidence>
<evidence type="ECO:0000313" key="4">
    <source>
        <dbReference type="EMBL" id="RHW37568.1"/>
    </source>
</evidence>
<feature type="domain" description="GGDEF" evidence="3">
    <location>
        <begin position="537"/>
        <end position="675"/>
    </location>
</feature>
<dbReference type="PANTHER" id="PTHR44757:SF2">
    <property type="entry name" value="BIOFILM ARCHITECTURE MAINTENANCE PROTEIN MBAA"/>
    <property type="match status" value="1"/>
</dbReference>
<dbReference type="NCBIfam" id="TIGR00254">
    <property type="entry name" value="GGDEF"/>
    <property type="match status" value="1"/>
</dbReference>
<dbReference type="InterPro" id="IPR043128">
    <property type="entry name" value="Rev_trsase/Diguanyl_cyclase"/>
</dbReference>
<comment type="caution">
    <text evidence="4">The sequence shown here is derived from an EMBL/GenBank/DDBJ whole genome shotgun (WGS) entry which is preliminary data.</text>
</comment>
<keyword evidence="5" id="KW-1185">Reference proteome</keyword>
<dbReference type="Proteomes" id="UP000265692">
    <property type="component" value="Unassembled WGS sequence"/>
</dbReference>
<dbReference type="Pfam" id="PF08448">
    <property type="entry name" value="PAS_4"/>
    <property type="match status" value="1"/>
</dbReference>
<proteinExistence type="predicted"/>
<dbReference type="CDD" id="cd01949">
    <property type="entry name" value="GGDEF"/>
    <property type="match status" value="1"/>
</dbReference>
<dbReference type="InterPro" id="IPR000160">
    <property type="entry name" value="GGDEF_dom"/>
</dbReference>
<dbReference type="CDD" id="cd00130">
    <property type="entry name" value="PAS"/>
    <property type="match status" value="2"/>
</dbReference>
<dbReference type="InterPro" id="IPR000014">
    <property type="entry name" value="PAS"/>
</dbReference>
<dbReference type="AlphaFoldDB" id="A0A396SFD2"/>
<name>A0A396SFD2_9BACL</name>
<evidence type="ECO:0000259" key="1">
    <source>
        <dbReference type="PROSITE" id="PS50112"/>
    </source>
</evidence>
<dbReference type="Pfam" id="PF00990">
    <property type="entry name" value="GGDEF"/>
    <property type="match status" value="1"/>
</dbReference>
<feature type="domain" description="PAC" evidence="2">
    <location>
        <begin position="452"/>
        <end position="505"/>
    </location>
</feature>
<dbReference type="Gene3D" id="3.30.70.270">
    <property type="match status" value="1"/>
</dbReference>
<feature type="domain" description="PAS" evidence="1">
    <location>
        <begin position="380"/>
        <end position="425"/>
    </location>
</feature>
<dbReference type="SUPFAM" id="SSF55073">
    <property type="entry name" value="Nucleotide cyclase"/>
    <property type="match status" value="1"/>
</dbReference>